<evidence type="ECO:0000313" key="3">
    <source>
        <dbReference type="Proteomes" id="UP001143981"/>
    </source>
</evidence>
<protein>
    <submittedName>
        <fullName evidence="2">Uncharacterized protein</fullName>
    </submittedName>
</protein>
<keyword evidence="3" id="KW-1185">Reference proteome</keyword>
<accession>A0A9W8CMC4</accession>
<keyword evidence="1" id="KW-1133">Transmembrane helix</keyword>
<keyword evidence="1" id="KW-0812">Transmembrane</keyword>
<gene>
    <name evidence="2" type="ORF">LPJ61_006413</name>
</gene>
<reference evidence="2" key="1">
    <citation type="submission" date="2022-07" db="EMBL/GenBank/DDBJ databases">
        <title>Phylogenomic reconstructions and comparative analyses of Kickxellomycotina fungi.</title>
        <authorList>
            <person name="Reynolds N.K."/>
            <person name="Stajich J.E."/>
            <person name="Barry K."/>
            <person name="Grigoriev I.V."/>
            <person name="Crous P."/>
            <person name="Smith M.E."/>
        </authorList>
    </citation>
    <scope>NUCLEOTIDE SEQUENCE</scope>
    <source>
        <strain evidence="2">BCRC 34381</strain>
    </source>
</reference>
<dbReference type="Proteomes" id="UP001143981">
    <property type="component" value="Unassembled WGS sequence"/>
</dbReference>
<sequence length="128" mass="13787">MVAYIGGVLGEGTSTTIWVNVLPSKLQGRMDPMVDINMAINNITYFFELPQDQRAIVQDGYVQTQKILTICGICSMLLAGIAMLGLAPYDLSAKDKQVDDAVEESGTTNINSDSNVSVTKIKTKALGK</sequence>
<evidence type="ECO:0000313" key="2">
    <source>
        <dbReference type="EMBL" id="KAJ1718975.1"/>
    </source>
</evidence>
<feature type="transmembrane region" description="Helical" evidence="1">
    <location>
        <begin position="67"/>
        <end position="87"/>
    </location>
</feature>
<dbReference type="AlphaFoldDB" id="A0A9W8CMC4"/>
<name>A0A9W8CMC4_9FUNG</name>
<dbReference type="EMBL" id="JANBOI010003087">
    <property type="protein sequence ID" value="KAJ1718975.1"/>
    <property type="molecule type" value="Genomic_DNA"/>
</dbReference>
<dbReference type="OrthoDB" id="5581464at2759"/>
<evidence type="ECO:0000256" key="1">
    <source>
        <dbReference type="SAM" id="Phobius"/>
    </source>
</evidence>
<comment type="caution">
    <text evidence="2">The sequence shown here is derived from an EMBL/GenBank/DDBJ whole genome shotgun (WGS) entry which is preliminary data.</text>
</comment>
<proteinExistence type="predicted"/>
<keyword evidence="1" id="KW-0472">Membrane</keyword>
<organism evidence="2 3">
    <name type="scientific">Coemansia biformis</name>
    <dbReference type="NCBI Taxonomy" id="1286918"/>
    <lineage>
        <taxon>Eukaryota</taxon>
        <taxon>Fungi</taxon>
        <taxon>Fungi incertae sedis</taxon>
        <taxon>Zoopagomycota</taxon>
        <taxon>Kickxellomycotina</taxon>
        <taxon>Kickxellomycetes</taxon>
        <taxon>Kickxellales</taxon>
        <taxon>Kickxellaceae</taxon>
        <taxon>Coemansia</taxon>
    </lineage>
</organism>